<dbReference type="PANTHER" id="PTHR47197">
    <property type="entry name" value="PROTEIN NIRF"/>
    <property type="match status" value="1"/>
</dbReference>
<dbReference type="AlphaFoldDB" id="A0A1H8JM47"/>
<dbReference type="Proteomes" id="UP000198814">
    <property type="component" value="Unassembled WGS sequence"/>
</dbReference>
<dbReference type="InterPro" id="IPR011048">
    <property type="entry name" value="Haem_d1_sf"/>
</dbReference>
<sequence length="258" mass="28174">MWTDRDQNVIYVTQWFDKKLTVYDRKTGALIRNVSVGEAPAHVMTLTDTDRLHITNNGDTRTDSVMELSPLAAQVLRRMDIGRDNAHAHWMSHDGKTMVTPNVLSGDTTQYNFKTNSIDAILPVSGHFSHPLATGMMPDASKYYVANLLDSTITVVDMKLHTVIKHINLIEHYDPLSGAISGPVGALPIQTPVSPDGKNMVTANTLTGTITIVDTRPNLATTDEVVAMLPCDPGCHGVQYGAKKGGGYYAYVTSKFSN</sequence>
<organism evidence="1 2">
    <name type="scientific">Nitrosomonas oligotropha</name>
    <dbReference type="NCBI Taxonomy" id="42354"/>
    <lineage>
        <taxon>Bacteria</taxon>
        <taxon>Pseudomonadati</taxon>
        <taxon>Pseudomonadota</taxon>
        <taxon>Betaproteobacteria</taxon>
        <taxon>Nitrosomonadales</taxon>
        <taxon>Nitrosomonadaceae</taxon>
        <taxon>Nitrosomonas</taxon>
    </lineage>
</organism>
<proteinExistence type="predicted"/>
<accession>A0A1H8JM47</accession>
<dbReference type="STRING" id="42354.SAMN05216333_101248"/>
<dbReference type="InterPro" id="IPR051200">
    <property type="entry name" value="Host-pathogen_enzymatic-act"/>
</dbReference>
<dbReference type="EMBL" id="FODO01000001">
    <property type="protein sequence ID" value="SEN81810.1"/>
    <property type="molecule type" value="Genomic_DNA"/>
</dbReference>
<evidence type="ECO:0008006" key="3">
    <source>
        <dbReference type="Google" id="ProtNLM"/>
    </source>
</evidence>
<gene>
    <name evidence="1" type="ORF">SAMN05216333_101248</name>
</gene>
<keyword evidence="2" id="KW-1185">Reference proteome</keyword>
<dbReference type="InterPro" id="IPR015943">
    <property type="entry name" value="WD40/YVTN_repeat-like_dom_sf"/>
</dbReference>
<name>A0A1H8JM47_9PROT</name>
<dbReference type="Gene3D" id="2.130.10.10">
    <property type="entry name" value="YVTN repeat-like/Quinoprotein amine dehydrogenase"/>
    <property type="match status" value="3"/>
</dbReference>
<dbReference type="PANTHER" id="PTHR47197:SF3">
    <property type="entry name" value="DIHYDRO-HEME D1 DEHYDROGENASE"/>
    <property type="match status" value="1"/>
</dbReference>
<reference evidence="2" key="1">
    <citation type="submission" date="2016-10" db="EMBL/GenBank/DDBJ databases">
        <authorList>
            <person name="Varghese N."/>
            <person name="Submissions S."/>
        </authorList>
    </citation>
    <scope>NUCLEOTIDE SEQUENCE [LARGE SCALE GENOMIC DNA]</scope>
    <source>
        <strain evidence="2">Nm76</strain>
    </source>
</reference>
<evidence type="ECO:0000313" key="1">
    <source>
        <dbReference type="EMBL" id="SEN81810.1"/>
    </source>
</evidence>
<protein>
    <recommendedName>
        <fullName evidence="3">YncE family protein</fullName>
    </recommendedName>
</protein>
<evidence type="ECO:0000313" key="2">
    <source>
        <dbReference type="Proteomes" id="UP000198814"/>
    </source>
</evidence>
<dbReference type="SUPFAM" id="SSF51004">
    <property type="entry name" value="C-terminal (heme d1) domain of cytochrome cd1-nitrite reductase"/>
    <property type="match status" value="1"/>
</dbReference>